<keyword evidence="1" id="KW-0472">Membrane</keyword>
<feature type="transmembrane region" description="Helical" evidence="1">
    <location>
        <begin position="311"/>
        <end position="331"/>
    </location>
</feature>
<gene>
    <name evidence="3" type="ORF">IRJ18_19030</name>
</gene>
<feature type="transmembrane region" description="Helical" evidence="1">
    <location>
        <begin position="143"/>
        <end position="159"/>
    </location>
</feature>
<feature type="transmembrane region" description="Helical" evidence="1">
    <location>
        <begin position="119"/>
        <end position="138"/>
    </location>
</feature>
<keyword evidence="1" id="KW-0812">Transmembrane</keyword>
<protein>
    <submittedName>
        <fullName evidence="3">DUF1624 domain-containing protein</fullName>
    </submittedName>
</protein>
<reference evidence="3 4" key="1">
    <citation type="submission" date="2020-10" db="EMBL/GenBank/DDBJ databases">
        <title>Mucilaginibacter mali sp. nov., isolated from rhizosphere soil of apple orchard.</title>
        <authorList>
            <person name="Lee J.-S."/>
            <person name="Kim H.S."/>
            <person name="Kim J.-S."/>
        </authorList>
    </citation>
    <scope>NUCLEOTIDE SEQUENCE [LARGE SCALE GENOMIC DNA]</scope>
    <source>
        <strain evidence="3 4">KCTC 23157</strain>
    </source>
</reference>
<feature type="transmembrane region" description="Helical" evidence="1">
    <location>
        <begin position="274"/>
        <end position="291"/>
    </location>
</feature>
<dbReference type="EMBL" id="JADFFM010000002">
    <property type="protein sequence ID" value="MBE9668473.1"/>
    <property type="molecule type" value="Genomic_DNA"/>
</dbReference>
<feature type="transmembrane region" description="Helical" evidence="1">
    <location>
        <begin position="223"/>
        <end position="242"/>
    </location>
</feature>
<name>A0ABR9XND9_9SPHI</name>
<dbReference type="Pfam" id="PF07786">
    <property type="entry name" value="HGSNAT_cat"/>
    <property type="match status" value="1"/>
</dbReference>
<evidence type="ECO:0000313" key="3">
    <source>
        <dbReference type="EMBL" id="MBE9668473.1"/>
    </source>
</evidence>
<evidence type="ECO:0000256" key="1">
    <source>
        <dbReference type="SAM" id="Phobius"/>
    </source>
</evidence>
<dbReference type="PANTHER" id="PTHR40407">
    <property type="entry name" value="MEMBRANE PROTEIN-LIKE PROTEIN"/>
    <property type="match status" value="1"/>
</dbReference>
<dbReference type="RefSeq" id="WP_194107874.1">
    <property type="nucleotide sequence ID" value="NZ_JADFFM010000002.1"/>
</dbReference>
<feature type="transmembrane region" description="Helical" evidence="1">
    <location>
        <begin position="96"/>
        <end position="113"/>
    </location>
</feature>
<dbReference type="InterPro" id="IPR012429">
    <property type="entry name" value="HGSNAT_cat"/>
</dbReference>
<keyword evidence="4" id="KW-1185">Reference proteome</keyword>
<evidence type="ECO:0000259" key="2">
    <source>
        <dbReference type="Pfam" id="PF07786"/>
    </source>
</evidence>
<accession>A0ABR9XND9</accession>
<proteinExistence type="predicted"/>
<feature type="domain" description="Heparan-alpha-glucosaminide N-acetyltransferase catalytic" evidence="2">
    <location>
        <begin position="11"/>
        <end position="223"/>
    </location>
</feature>
<evidence type="ECO:0000313" key="4">
    <source>
        <dbReference type="Proteomes" id="UP000632774"/>
    </source>
</evidence>
<dbReference type="Proteomes" id="UP000632774">
    <property type="component" value="Unassembled WGS sequence"/>
</dbReference>
<keyword evidence="1" id="KW-1133">Transmembrane helix</keyword>
<organism evidence="3 4">
    <name type="scientific">Mucilaginibacter boryungensis</name>
    <dbReference type="NCBI Taxonomy" id="768480"/>
    <lineage>
        <taxon>Bacteria</taxon>
        <taxon>Pseudomonadati</taxon>
        <taxon>Bacteroidota</taxon>
        <taxon>Sphingobacteriia</taxon>
        <taxon>Sphingobacteriales</taxon>
        <taxon>Sphingobacteriaceae</taxon>
        <taxon>Mucilaginibacter</taxon>
    </lineage>
</organism>
<feature type="transmembrane region" description="Helical" evidence="1">
    <location>
        <begin position="51"/>
        <end position="76"/>
    </location>
</feature>
<feature type="transmembrane region" description="Helical" evidence="1">
    <location>
        <begin position="351"/>
        <end position="369"/>
    </location>
</feature>
<comment type="caution">
    <text evidence="3">The sequence shown here is derived from an EMBL/GenBank/DDBJ whole genome shotgun (WGS) entry which is preliminary data.</text>
</comment>
<dbReference type="PANTHER" id="PTHR40407:SF1">
    <property type="entry name" value="HEPARAN-ALPHA-GLUCOSAMINIDE N-ACETYLTRANSFERASE CATALYTIC DOMAIN-CONTAINING PROTEIN"/>
    <property type="match status" value="1"/>
</dbReference>
<sequence length="389" mass="44928">MEAALPQQNARIHSIDILRGIIMVIMALDHVRDFYSNAPFDPLDLSKTTVFYFFTRWITHFCAPAFVFLSGTSAFLSLSKKKTKKEASLFMLSRGIWLLVLELTVIGFGWQVTGVFNNILAQVIWAIGWSMIVLSVLVYLKPIYVGLFGLILIFGHNAFDYVKSDSWGHYKFFWMFLHEQNFYQITPHESIFILYPIIPWVGVMAAGYAFGTLFKQAPDKRRALFIRIGLGAVLLFLILRGFNIYGDPFPWQHQVVWWKNVLAVIRVQKYPPSLDYLLITLGICITVLGLLERTDNRVSRFFVVFGRVPLFYYILHIYLVHGSQIIGALASGITKEQLARQAPGVPGPFGFSLPVVYLVWIAIIVILYFPCRWYMKYKLSHKHWWLSYL</sequence>
<feature type="transmembrane region" description="Helical" evidence="1">
    <location>
        <begin position="191"/>
        <end position="211"/>
    </location>
</feature>